<feature type="domain" description="THUMP" evidence="2">
    <location>
        <begin position="168"/>
        <end position="240"/>
    </location>
</feature>
<gene>
    <name evidence="3" type="ORF">AB1Y20_022995</name>
</gene>
<protein>
    <recommendedName>
        <fullName evidence="2">THUMP domain-containing protein</fullName>
    </recommendedName>
</protein>
<dbReference type="GO" id="GO:0003723">
    <property type="term" value="F:RNA binding"/>
    <property type="evidence" value="ECO:0007669"/>
    <property type="project" value="InterPro"/>
</dbReference>
<dbReference type="Proteomes" id="UP001515480">
    <property type="component" value="Unassembled WGS sequence"/>
</dbReference>
<sequence>MSKRPPPPASREAKKRQYIQGATARPRDGTLTAGMRGVLISCDVHLERDAIKESLRLFESLVDDERPPTPPPATAGGSTTAGDALAREIDALKQTGGATRRPPFSVAQTGCGGNVLIRFDGGAPDPLALVQRVMEGALASRGLDAPHVIRMIPVQTTCAATPQAVGAALRPLVGGAMRGAEGTYAVQWRRRCNTDVEKAAMIDAAAGVVAELAPKSKVDLSAPGTAVLTEVIKTICCVSVLPHWGRYHHYNLRALTEAVAASARPDPPLQSKGSAVQGGTPDVEGTEVAPETLKQATATVAS</sequence>
<comment type="caution">
    <text evidence="3">The sequence shown here is derived from an EMBL/GenBank/DDBJ whole genome shotgun (WGS) entry which is preliminary data.</text>
</comment>
<keyword evidence="4" id="KW-1185">Reference proteome</keyword>
<dbReference type="InterPro" id="IPR040183">
    <property type="entry name" value="THUMPD1-like"/>
</dbReference>
<dbReference type="Gene3D" id="3.30.2300.10">
    <property type="entry name" value="THUMP superfamily"/>
    <property type="match status" value="1"/>
</dbReference>
<dbReference type="PANTHER" id="PTHR13452:SF10">
    <property type="entry name" value="THUMP DOMAIN-CONTAINING PROTEIN 1"/>
    <property type="match status" value="1"/>
</dbReference>
<reference evidence="3 4" key="1">
    <citation type="journal article" date="2024" name="Science">
        <title>Giant polyketide synthase enzymes in the biosynthesis of giant marine polyether toxins.</title>
        <authorList>
            <person name="Fallon T.R."/>
            <person name="Shende V.V."/>
            <person name="Wierzbicki I.H."/>
            <person name="Pendleton A.L."/>
            <person name="Watervoot N.F."/>
            <person name="Auber R.P."/>
            <person name="Gonzalez D.J."/>
            <person name="Wisecaver J.H."/>
            <person name="Moore B.S."/>
        </authorList>
    </citation>
    <scope>NUCLEOTIDE SEQUENCE [LARGE SCALE GENOMIC DNA]</scope>
    <source>
        <strain evidence="3 4">12B1</strain>
    </source>
</reference>
<feature type="region of interest" description="Disordered" evidence="1">
    <location>
        <begin position="264"/>
        <end position="302"/>
    </location>
</feature>
<feature type="region of interest" description="Disordered" evidence="1">
    <location>
        <begin position="61"/>
        <end position="80"/>
    </location>
</feature>
<dbReference type="PANTHER" id="PTHR13452">
    <property type="entry name" value="THUMP DOMAIN CONTAINING PROTEIN 1-RELATED"/>
    <property type="match status" value="1"/>
</dbReference>
<dbReference type="AlphaFoldDB" id="A0AB34JD39"/>
<dbReference type="CDD" id="cd11717">
    <property type="entry name" value="THUMP_THUMPD1_like"/>
    <property type="match status" value="1"/>
</dbReference>
<evidence type="ECO:0000256" key="1">
    <source>
        <dbReference type="SAM" id="MobiDB-lite"/>
    </source>
</evidence>
<dbReference type="InterPro" id="IPR004114">
    <property type="entry name" value="THUMP_dom"/>
</dbReference>
<dbReference type="Pfam" id="PF02926">
    <property type="entry name" value="THUMP"/>
    <property type="match status" value="1"/>
</dbReference>
<evidence type="ECO:0000313" key="4">
    <source>
        <dbReference type="Proteomes" id="UP001515480"/>
    </source>
</evidence>
<dbReference type="EMBL" id="JBGBPQ010000009">
    <property type="protein sequence ID" value="KAL1519476.1"/>
    <property type="molecule type" value="Genomic_DNA"/>
</dbReference>
<organism evidence="3 4">
    <name type="scientific">Prymnesium parvum</name>
    <name type="common">Toxic golden alga</name>
    <dbReference type="NCBI Taxonomy" id="97485"/>
    <lineage>
        <taxon>Eukaryota</taxon>
        <taxon>Haptista</taxon>
        <taxon>Haptophyta</taxon>
        <taxon>Prymnesiophyceae</taxon>
        <taxon>Prymnesiales</taxon>
        <taxon>Prymnesiaceae</taxon>
        <taxon>Prymnesium</taxon>
    </lineage>
</organism>
<name>A0AB34JD39_PRYPA</name>
<dbReference type="SUPFAM" id="SSF143437">
    <property type="entry name" value="THUMP domain-like"/>
    <property type="match status" value="1"/>
</dbReference>
<feature type="region of interest" description="Disordered" evidence="1">
    <location>
        <begin position="1"/>
        <end position="30"/>
    </location>
</feature>
<dbReference type="GO" id="GO:0006400">
    <property type="term" value="P:tRNA modification"/>
    <property type="evidence" value="ECO:0007669"/>
    <property type="project" value="InterPro"/>
</dbReference>
<proteinExistence type="predicted"/>
<accession>A0AB34JD39</accession>
<evidence type="ECO:0000313" key="3">
    <source>
        <dbReference type="EMBL" id="KAL1519476.1"/>
    </source>
</evidence>
<evidence type="ECO:0000259" key="2">
    <source>
        <dbReference type="Pfam" id="PF02926"/>
    </source>
</evidence>